<keyword evidence="7" id="KW-0934">Plastid</keyword>
<dbReference type="EnsemblPlants" id="KEH28772">
    <property type="protein sequence ID" value="KEH28772"/>
    <property type="gene ID" value="MTR_4g011960"/>
</dbReference>
<feature type="transmembrane region" description="Helical" evidence="7">
    <location>
        <begin position="204"/>
        <end position="224"/>
    </location>
</feature>
<reference evidence="8 11" key="2">
    <citation type="journal article" date="2014" name="BMC Genomics">
        <title>An improved genome release (version Mt4.0) for the model legume Medicago truncatula.</title>
        <authorList>
            <person name="Tang H."/>
            <person name="Krishnakumar V."/>
            <person name="Bidwell S."/>
            <person name="Rosen B."/>
            <person name="Chan A."/>
            <person name="Zhou S."/>
            <person name="Gentzbittel L."/>
            <person name="Childs K.L."/>
            <person name="Yandell M."/>
            <person name="Gundlach H."/>
            <person name="Mayer K.F."/>
            <person name="Schwartz D.C."/>
            <person name="Town C.D."/>
        </authorList>
    </citation>
    <scope>GENOME REANNOTATION</scope>
    <source>
        <strain evidence="8">A17</strain>
        <strain evidence="10 11">cv. Jemalong A17</strain>
    </source>
</reference>
<evidence type="ECO:0000256" key="5">
    <source>
        <dbReference type="ARBA" id="ARBA00022989"/>
    </source>
</evidence>
<comment type="function">
    <text evidence="7">Involved in protein precursor import into chloroplasts.</text>
</comment>
<evidence type="ECO:0000313" key="12">
    <source>
        <dbReference type="Proteomes" id="UP000265566"/>
    </source>
</evidence>
<feature type="transmembrane region" description="Helical" evidence="7">
    <location>
        <begin position="179"/>
        <end position="198"/>
    </location>
</feature>
<dbReference type="EMBL" id="CM001220">
    <property type="protein sequence ID" value="KEH28772.1"/>
    <property type="molecule type" value="Genomic_DNA"/>
</dbReference>
<evidence type="ECO:0000256" key="4">
    <source>
        <dbReference type="ARBA" id="ARBA00022780"/>
    </source>
</evidence>
<keyword evidence="4" id="KW-1001">Plastid inner membrane</keyword>
<dbReference type="Proteomes" id="UP000002051">
    <property type="component" value="Chromosome 4"/>
</dbReference>
<sequence>MIGNGGTISQGSVLCYACQIPAKVSVSSFRSFWGHSVEIKPRGMAYTDMSSASSLLLSGGQNLLSRTIPVLPSLRKSCRAPRAMKEGSSAGFKFPPMTRKPRWWWRTLACIPYLLPIHQVWMYAKTAYNLHPFIEAFEFITYPFFMSIGSLPRWSLIAYFLIAYITIVRRKEWPHFFRFHVAVGMLIEIALQVTGLVSRWMPPAFYWGSLGMHFWTTAFFLYLFTSIECVRCALTGMYADIPFVCDAAYIQIPYET</sequence>
<protein>
    <recommendedName>
        <fullName evidence="7">Protein TIC 20</fullName>
    </recommendedName>
</protein>
<reference evidence="8 11" key="1">
    <citation type="journal article" date="2011" name="Nature">
        <title>The Medicago genome provides insight into the evolution of rhizobial symbioses.</title>
        <authorList>
            <person name="Young N.D."/>
            <person name="Debelle F."/>
            <person name="Oldroyd G.E."/>
            <person name="Geurts R."/>
            <person name="Cannon S.B."/>
            <person name="Udvardi M.K."/>
            <person name="Benedito V.A."/>
            <person name="Mayer K.F."/>
            <person name="Gouzy J."/>
            <person name="Schoof H."/>
            <person name="Van de Peer Y."/>
            <person name="Proost S."/>
            <person name="Cook D.R."/>
            <person name="Meyers B.C."/>
            <person name="Spannagl M."/>
            <person name="Cheung F."/>
            <person name="De Mita S."/>
            <person name="Krishnakumar V."/>
            <person name="Gundlach H."/>
            <person name="Zhou S."/>
            <person name="Mudge J."/>
            <person name="Bharti A.K."/>
            <person name="Murray J.D."/>
            <person name="Naoumkina M.A."/>
            <person name="Rosen B."/>
            <person name="Silverstein K.A."/>
            <person name="Tang H."/>
            <person name="Rombauts S."/>
            <person name="Zhao P.X."/>
            <person name="Zhou P."/>
            <person name="Barbe V."/>
            <person name="Bardou P."/>
            <person name="Bechner M."/>
            <person name="Bellec A."/>
            <person name="Berger A."/>
            <person name="Berges H."/>
            <person name="Bidwell S."/>
            <person name="Bisseling T."/>
            <person name="Choisne N."/>
            <person name="Couloux A."/>
            <person name="Denny R."/>
            <person name="Deshpande S."/>
            <person name="Dai X."/>
            <person name="Doyle J.J."/>
            <person name="Dudez A.M."/>
            <person name="Farmer A.D."/>
            <person name="Fouteau S."/>
            <person name="Franken C."/>
            <person name="Gibelin C."/>
            <person name="Gish J."/>
            <person name="Goldstein S."/>
            <person name="Gonzalez A.J."/>
            <person name="Green P.J."/>
            <person name="Hallab A."/>
            <person name="Hartog M."/>
            <person name="Hua A."/>
            <person name="Humphray S.J."/>
            <person name="Jeong D.H."/>
            <person name="Jing Y."/>
            <person name="Jocker A."/>
            <person name="Kenton S.M."/>
            <person name="Kim D.J."/>
            <person name="Klee K."/>
            <person name="Lai H."/>
            <person name="Lang C."/>
            <person name="Lin S."/>
            <person name="Macmil S.L."/>
            <person name="Magdelenat G."/>
            <person name="Matthews L."/>
            <person name="McCorrison J."/>
            <person name="Monaghan E.L."/>
            <person name="Mun J.H."/>
            <person name="Najar F.Z."/>
            <person name="Nicholson C."/>
            <person name="Noirot C."/>
            <person name="O'Bleness M."/>
            <person name="Paule C.R."/>
            <person name="Poulain J."/>
            <person name="Prion F."/>
            <person name="Qin B."/>
            <person name="Qu C."/>
            <person name="Retzel E.F."/>
            <person name="Riddle C."/>
            <person name="Sallet E."/>
            <person name="Samain S."/>
            <person name="Samson N."/>
            <person name="Sanders I."/>
            <person name="Saurat O."/>
            <person name="Scarpelli C."/>
            <person name="Schiex T."/>
            <person name="Segurens B."/>
            <person name="Severin A.J."/>
            <person name="Sherrier D.J."/>
            <person name="Shi R."/>
            <person name="Sims S."/>
            <person name="Singer S.R."/>
            <person name="Sinharoy S."/>
            <person name="Sterck L."/>
            <person name="Viollet A."/>
            <person name="Wang B.B."/>
            <person name="Wang K."/>
            <person name="Wang M."/>
            <person name="Wang X."/>
            <person name="Warfsmann J."/>
            <person name="Weissenbach J."/>
            <person name="White D.D."/>
            <person name="White J.D."/>
            <person name="Wiley G.B."/>
            <person name="Wincker P."/>
            <person name="Xing Y."/>
            <person name="Yang L."/>
            <person name="Yao Z."/>
            <person name="Ying F."/>
            <person name="Zhai J."/>
            <person name="Zhou L."/>
            <person name="Zuber A."/>
            <person name="Denarie J."/>
            <person name="Dixon R.A."/>
            <person name="May G.D."/>
            <person name="Schwartz D.C."/>
            <person name="Rogers J."/>
            <person name="Quetier F."/>
            <person name="Town C.D."/>
            <person name="Roe B.A."/>
        </authorList>
    </citation>
    <scope>NUCLEOTIDE SEQUENCE [LARGE SCALE GENOMIC DNA]</scope>
    <source>
        <strain evidence="8">A17</strain>
        <strain evidence="10 11">cv. Jemalong A17</strain>
    </source>
</reference>
<dbReference type="Pfam" id="PF16166">
    <property type="entry name" value="TIC20"/>
    <property type="match status" value="1"/>
</dbReference>
<evidence type="ECO:0000256" key="3">
    <source>
        <dbReference type="ARBA" id="ARBA00022692"/>
    </source>
</evidence>
<reference evidence="12" key="4">
    <citation type="journal article" date="2018" name="Nat. Plants">
        <title>Whole-genome landscape of Medicago truncatula symbiotic genes.</title>
        <authorList>
            <person name="Pecrix Y."/>
            <person name="Staton S.E."/>
            <person name="Sallet E."/>
            <person name="Lelandais-Briere C."/>
            <person name="Moreau S."/>
            <person name="Carrere S."/>
            <person name="Blein T."/>
            <person name="Jardinaud M.F."/>
            <person name="Latrasse D."/>
            <person name="Zouine M."/>
            <person name="Zahm M."/>
            <person name="Kreplak J."/>
            <person name="Mayjonade B."/>
            <person name="Satge C."/>
            <person name="Perez M."/>
            <person name="Cauet S."/>
            <person name="Marande W."/>
            <person name="Chantry-Darmon C."/>
            <person name="Lopez-Roques C."/>
            <person name="Bouchez O."/>
            <person name="Berard A."/>
            <person name="Debelle F."/>
            <person name="Munos S."/>
            <person name="Bendahmane A."/>
            <person name="Berges H."/>
            <person name="Niebel A."/>
            <person name="Buitink J."/>
            <person name="Frugier F."/>
            <person name="Benhamed M."/>
            <person name="Crespi M."/>
            <person name="Gouzy J."/>
            <person name="Gamas P."/>
        </authorList>
    </citation>
    <scope>NUCLEOTIDE SEQUENCE [LARGE SCALE GENOMIC DNA]</scope>
    <source>
        <strain evidence="12">cv. Jemalong A17</strain>
    </source>
</reference>
<gene>
    <name evidence="10" type="primary">25491386</name>
    <name evidence="8" type="ordered locus">MTR_4g011960</name>
    <name evidence="9" type="ORF">MtrunA17_Chr4g0004251</name>
</gene>
<dbReference type="AlphaFoldDB" id="A0A072UGF8"/>
<dbReference type="KEGG" id="mtr:25491386"/>
<dbReference type="GO" id="GO:0045037">
    <property type="term" value="P:protein import into chloroplast stroma"/>
    <property type="evidence" value="ECO:0000318"/>
    <property type="project" value="GO_Central"/>
</dbReference>
<evidence type="ECO:0000256" key="2">
    <source>
        <dbReference type="ARBA" id="ARBA00009596"/>
    </source>
</evidence>
<comment type="similarity">
    <text evidence="2 7">Belongs to the Tic20 family.</text>
</comment>
<evidence type="ECO:0000256" key="7">
    <source>
        <dbReference type="RuleBase" id="RU367003"/>
    </source>
</evidence>
<dbReference type="Gramene" id="rna20539">
    <property type="protein sequence ID" value="RHN58613.1"/>
    <property type="gene ID" value="gene20539"/>
</dbReference>
<keyword evidence="6 7" id="KW-0472">Membrane</keyword>
<evidence type="ECO:0000256" key="1">
    <source>
        <dbReference type="ARBA" id="ARBA00004478"/>
    </source>
</evidence>
<name>A0A072UGF8_MEDTR</name>
<reference evidence="9" key="5">
    <citation type="journal article" date="2018" name="Nat. Plants">
        <title>Whole-genome landscape of Medicago truncatula symbiotic genes.</title>
        <authorList>
            <person name="Pecrix Y."/>
            <person name="Gamas P."/>
            <person name="Carrere S."/>
        </authorList>
    </citation>
    <scope>NUCLEOTIDE SEQUENCE</scope>
    <source>
        <tissue evidence="9">Leaves</tissue>
    </source>
</reference>
<dbReference type="OrthoDB" id="602284at2759"/>
<dbReference type="HOGENOM" id="CLU_052258_0_1_1"/>
<dbReference type="EMBL" id="PSQE01000004">
    <property type="protein sequence ID" value="RHN58613.1"/>
    <property type="molecule type" value="Genomic_DNA"/>
</dbReference>
<dbReference type="PANTHER" id="PTHR33510:SF9">
    <property type="entry name" value="HIT-TYPE ZINC FINGER FAMILY PROTEIN-RELATED"/>
    <property type="match status" value="1"/>
</dbReference>
<keyword evidence="5 7" id="KW-1133">Transmembrane helix</keyword>
<keyword evidence="11" id="KW-1185">Reference proteome</keyword>
<dbReference type="PANTHER" id="PTHR33510">
    <property type="entry name" value="PROTEIN TIC 20-II, CHLOROPLASTIC"/>
    <property type="match status" value="1"/>
</dbReference>
<feature type="transmembrane region" description="Helical" evidence="7">
    <location>
        <begin position="144"/>
        <end position="167"/>
    </location>
</feature>
<dbReference type="GO" id="GO:0009706">
    <property type="term" value="C:chloroplast inner membrane"/>
    <property type="evidence" value="ECO:0000318"/>
    <property type="project" value="GO_Central"/>
</dbReference>
<keyword evidence="7" id="KW-0150">Chloroplast</keyword>
<reference evidence="10" key="3">
    <citation type="submission" date="2015-04" db="UniProtKB">
        <authorList>
            <consortium name="EnsemblPlants"/>
        </authorList>
    </citation>
    <scope>IDENTIFICATION</scope>
    <source>
        <strain evidence="10">cv. Jemalong A17</strain>
    </source>
</reference>
<dbReference type="Proteomes" id="UP000265566">
    <property type="component" value="Chromosome 4"/>
</dbReference>
<comment type="subcellular location">
    <subcellularLocation>
        <location evidence="1">Plastid</location>
        <location evidence="1">Chloroplast inner membrane</location>
        <topology evidence="1">Multi-pass membrane protein</topology>
    </subcellularLocation>
    <subcellularLocation>
        <location evidence="7">Plastid</location>
        <location evidence="7">Chloroplast membrane</location>
        <topology evidence="7">Multi-pass membrane protein</topology>
    </subcellularLocation>
</comment>
<proteinExistence type="inferred from homology"/>
<evidence type="ECO:0000313" key="9">
    <source>
        <dbReference type="EMBL" id="RHN58613.1"/>
    </source>
</evidence>
<dbReference type="NCBIfam" id="TIGR00994">
    <property type="entry name" value="3a0901s05TIC20"/>
    <property type="match status" value="1"/>
</dbReference>
<accession>A0A072UGF8</accession>
<evidence type="ECO:0000256" key="6">
    <source>
        <dbReference type="ARBA" id="ARBA00023136"/>
    </source>
</evidence>
<evidence type="ECO:0000313" key="8">
    <source>
        <dbReference type="EMBL" id="KEH28772.1"/>
    </source>
</evidence>
<dbReference type="InterPro" id="IPR005691">
    <property type="entry name" value="Tic20"/>
</dbReference>
<organism evidence="8 11">
    <name type="scientific">Medicago truncatula</name>
    <name type="common">Barrel medic</name>
    <name type="synonym">Medicago tribuloides</name>
    <dbReference type="NCBI Taxonomy" id="3880"/>
    <lineage>
        <taxon>Eukaryota</taxon>
        <taxon>Viridiplantae</taxon>
        <taxon>Streptophyta</taxon>
        <taxon>Embryophyta</taxon>
        <taxon>Tracheophyta</taxon>
        <taxon>Spermatophyta</taxon>
        <taxon>Magnoliopsida</taxon>
        <taxon>eudicotyledons</taxon>
        <taxon>Gunneridae</taxon>
        <taxon>Pentapetalae</taxon>
        <taxon>rosids</taxon>
        <taxon>fabids</taxon>
        <taxon>Fabales</taxon>
        <taxon>Fabaceae</taxon>
        <taxon>Papilionoideae</taxon>
        <taxon>50 kb inversion clade</taxon>
        <taxon>NPAAA clade</taxon>
        <taxon>Hologalegina</taxon>
        <taxon>IRL clade</taxon>
        <taxon>Trifolieae</taxon>
        <taxon>Medicago</taxon>
    </lineage>
</organism>
<dbReference type="STRING" id="3880.A0A072UGF8"/>
<keyword evidence="3 7" id="KW-0812">Transmembrane</keyword>
<feature type="transmembrane region" description="Helical" evidence="7">
    <location>
        <begin position="103"/>
        <end position="124"/>
    </location>
</feature>
<dbReference type="GO" id="GO:0008320">
    <property type="term" value="F:protein transmembrane transporter activity"/>
    <property type="evidence" value="ECO:0000318"/>
    <property type="project" value="GO_Central"/>
</dbReference>
<evidence type="ECO:0000313" key="11">
    <source>
        <dbReference type="Proteomes" id="UP000002051"/>
    </source>
</evidence>
<evidence type="ECO:0000313" key="10">
    <source>
        <dbReference type="EnsemblPlants" id="KEH28772"/>
    </source>
</evidence>